<evidence type="ECO:0000313" key="1">
    <source>
        <dbReference type="EMBL" id="KAJ2905263.1"/>
    </source>
</evidence>
<dbReference type="Proteomes" id="UP001201980">
    <property type="component" value="Unassembled WGS sequence"/>
</dbReference>
<proteinExistence type="predicted"/>
<evidence type="ECO:0000313" key="2">
    <source>
        <dbReference type="Proteomes" id="UP001201980"/>
    </source>
</evidence>
<reference evidence="1" key="1">
    <citation type="submission" date="2022-07" db="EMBL/GenBank/DDBJ databases">
        <title>Draft genome sequence of Zalerion maritima ATCC 34329, a (micro)plastics degrading marine fungus.</title>
        <authorList>
            <person name="Paco A."/>
            <person name="Goncalves M.F.M."/>
            <person name="Rocha-Santos T.A.P."/>
            <person name="Alves A."/>
        </authorList>
    </citation>
    <scope>NUCLEOTIDE SEQUENCE</scope>
    <source>
        <strain evidence="1">ATCC 34329</strain>
    </source>
</reference>
<comment type="caution">
    <text evidence="1">The sequence shown here is derived from an EMBL/GenBank/DDBJ whole genome shotgun (WGS) entry which is preliminary data.</text>
</comment>
<organism evidence="1 2">
    <name type="scientific">Zalerion maritima</name>
    <dbReference type="NCBI Taxonomy" id="339359"/>
    <lineage>
        <taxon>Eukaryota</taxon>
        <taxon>Fungi</taxon>
        <taxon>Dikarya</taxon>
        <taxon>Ascomycota</taxon>
        <taxon>Pezizomycotina</taxon>
        <taxon>Sordariomycetes</taxon>
        <taxon>Lulworthiomycetidae</taxon>
        <taxon>Lulworthiales</taxon>
        <taxon>Lulworthiaceae</taxon>
        <taxon>Zalerion</taxon>
    </lineage>
</organism>
<accession>A0AAD5RVS4</accession>
<keyword evidence="2" id="KW-1185">Reference proteome</keyword>
<dbReference type="EMBL" id="JAKWBI020000035">
    <property type="protein sequence ID" value="KAJ2905263.1"/>
    <property type="molecule type" value="Genomic_DNA"/>
</dbReference>
<gene>
    <name evidence="1" type="ORF">MKZ38_005965</name>
</gene>
<dbReference type="AlphaFoldDB" id="A0AAD5RVS4"/>
<protein>
    <submittedName>
        <fullName evidence="1">Uncharacterized protein</fullName>
    </submittedName>
</protein>
<sequence>MLSEDNLEEAQSELSYLHVRLKAIQAQCAPYMPDRDGDGGDGSFGGCDPELRAAIRAWMDEYHELQRRMDRERDARLEQRRLEAENLWITKYPLPVRGGGEDSS</sequence>
<name>A0AAD5RVS4_9PEZI</name>